<dbReference type="Pfam" id="PF01757">
    <property type="entry name" value="Acyl_transf_3"/>
    <property type="match status" value="1"/>
</dbReference>
<reference evidence="3 4" key="1">
    <citation type="submission" date="2020-08" db="EMBL/GenBank/DDBJ databases">
        <title>Functional genomics of gut bacteria from endangered species of beetles.</title>
        <authorList>
            <person name="Carlos-Shanley C."/>
        </authorList>
    </citation>
    <scope>NUCLEOTIDE SEQUENCE [LARGE SCALE GENOMIC DNA]</scope>
    <source>
        <strain evidence="3 4">S00198</strain>
    </source>
</reference>
<dbReference type="EMBL" id="JACHLK010000030">
    <property type="protein sequence ID" value="MBB6564137.1"/>
    <property type="molecule type" value="Genomic_DNA"/>
</dbReference>
<accession>A0A7X0UD59</accession>
<keyword evidence="1" id="KW-0812">Transmembrane</keyword>
<organism evidence="3 4">
    <name type="scientific">Acidovorax soli</name>
    <dbReference type="NCBI Taxonomy" id="592050"/>
    <lineage>
        <taxon>Bacteria</taxon>
        <taxon>Pseudomonadati</taxon>
        <taxon>Pseudomonadota</taxon>
        <taxon>Betaproteobacteria</taxon>
        <taxon>Burkholderiales</taxon>
        <taxon>Comamonadaceae</taxon>
        <taxon>Acidovorax</taxon>
    </lineage>
</organism>
<feature type="transmembrane region" description="Helical" evidence="1">
    <location>
        <begin position="21"/>
        <end position="39"/>
    </location>
</feature>
<dbReference type="Proteomes" id="UP000575083">
    <property type="component" value="Unassembled WGS sequence"/>
</dbReference>
<feature type="transmembrane region" description="Helical" evidence="1">
    <location>
        <begin position="59"/>
        <end position="81"/>
    </location>
</feature>
<evidence type="ECO:0000259" key="2">
    <source>
        <dbReference type="Pfam" id="PF01757"/>
    </source>
</evidence>
<feature type="transmembrane region" description="Helical" evidence="1">
    <location>
        <begin position="381"/>
        <end position="405"/>
    </location>
</feature>
<protein>
    <submittedName>
        <fullName evidence="3">Peptidoglycan/LPS O-acetylase OafA/YrhL</fullName>
    </submittedName>
</protein>
<feature type="transmembrane region" description="Helical" evidence="1">
    <location>
        <begin position="255"/>
        <end position="275"/>
    </location>
</feature>
<feature type="transmembrane region" description="Helical" evidence="1">
    <location>
        <begin position="178"/>
        <end position="204"/>
    </location>
</feature>
<feature type="transmembrane region" description="Helical" evidence="1">
    <location>
        <begin position="151"/>
        <end position="171"/>
    </location>
</feature>
<dbReference type="AlphaFoldDB" id="A0A7X0UD59"/>
<name>A0A7X0UD59_9BURK</name>
<dbReference type="InterPro" id="IPR050623">
    <property type="entry name" value="Glucan_succinyl_AcylTrfase"/>
</dbReference>
<evidence type="ECO:0000313" key="4">
    <source>
        <dbReference type="Proteomes" id="UP000575083"/>
    </source>
</evidence>
<feature type="transmembrane region" description="Helical" evidence="1">
    <location>
        <begin position="101"/>
        <end position="120"/>
    </location>
</feature>
<keyword evidence="4" id="KW-1185">Reference proteome</keyword>
<proteinExistence type="predicted"/>
<dbReference type="PANTHER" id="PTHR36927:SF1">
    <property type="entry name" value="MDO-LIKE PROTEIN"/>
    <property type="match status" value="1"/>
</dbReference>
<dbReference type="PANTHER" id="PTHR36927">
    <property type="entry name" value="BLR4337 PROTEIN"/>
    <property type="match status" value="1"/>
</dbReference>
<keyword evidence="1" id="KW-1133">Transmembrane helix</keyword>
<evidence type="ECO:0000313" key="3">
    <source>
        <dbReference type="EMBL" id="MBB6564137.1"/>
    </source>
</evidence>
<dbReference type="RefSeq" id="WP_184865857.1">
    <property type="nucleotide sequence ID" value="NZ_JACHLK010000030.1"/>
</dbReference>
<dbReference type="GO" id="GO:0016747">
    <property type="term" value="F:acyltransferase activity, transferring groups other than amino-acyl groups"/>
    <property type="evidence" value="ECO:0007669"/>
    <property type="project" value="InterPro"/>
</dbReference>
<dbReference type="InterPro" id="IPR002656">
    <property type="entry name" value="Acyl_transf_3_dom"/>
</dbReference>
<gene>
    <name evidence="3" type="ORF">HNP48_006863</name>
</gene>
<feature type="transmembrane region" description="Helical" evidence="1">
    <location>
        <begin position="224"/>
        <end position="243"/>
    </location>
</feature>
<comment type="caution">
    <text evidence="3">The sequence shown here is derived from an EMBL/GenBank/DDBJ whole genome shotgun (WGS) entry which is preliminary data.</text>
</comment>
<feature type="transmembrane region" description="Helical" evidence="1">
    <location>
        <begin position="349"/>
        <end position="369"/>
    </location>
</feature>
<keyword evidence="1" id="KW-0472">Membrane</keyword>
<sequence>MTSADALHPADRLHALDNLRATMMWLGIVLHVAVIHLVSPSPLPWHDDRSTPVADLLMAFIHAFRMPVFFILAGFFVALLVQRRGARGMLRHRLRRLALPFAVFWPVLYAACAVLALLFLHRMAHGTWGLDRSLLQPRPGVPEGPSTMHLWFLWLLLWFCMLAVPLHWALIRLPGRVHAALAAAVTHLGESPWGALVLALPLAWLGSRYPNGILAPSGAFLPPLAEWLHNGLFFGFGTGVYLLRERLFAHWLRHWPLYAAAGGVCFLLTGILMEAQAHPEASAFALFLATGVLSETATQAGATPQPLLFTIALVYNTASWLWSFALIGLFLRYVQGRHAWLAWLADSSYWVYLVHMPLTIGFGALLYGLPMPALAKMLVNIAATTAVCLLSYQFLVRFTAIGALLNGHRHRTPPSSGEPIHAH</sequence>
<evidence type="ECO:0000256" key="1">
    <source>
        <dbReference type="SAM" id="Phobius"/>
    </source>
</evidence>
<feature type="domain" description="Acyltransferase 3" evidence="2">
    <location>
        <begin position="14"/>
        <end position="391"/>
    </location>
</feature>
<feature type="transmembrane region" description="Helical" evidence="1">
    <location>
        <begin position="307"/>
        <end position="329"/>
    </location>
</feature>